<dbReference type="InterPro" id="IPR001680">
    <property type="entry name" value="WD40_rpt"/>
</dbReference>
<dbReference type="Pfam" id="PF26355">
    <property type="entry name" value="HTH_VMAP-M9"/>
    <property type="match status" value="1"/>
</dbReference>
<dbReference type="InterPro" id="IPR001646">
    <property type="entry name" value="5peptide_repeat"/>
</dbReference>
<feature type="repeat" description="WD" evidence="3">
    <location>
        <begin position="653"/>
        <end position="694"/>
    </location>
</feature>
<keyword evidence="6" id="KW-1185">Reference proteome</keyword>
<feature type="repeat" description="WD" evidence="3">
    <location>
        <begin position="736"/>
        <end position="777"/>
    </location>
</feature>
<dbReference type="KEGG" id="theu:HPC62_09160"/>
<feature type="repeat" description="WD" evidence="3">
    <location>
        <begin position="1227"/>
        <end position="1260"/>
    </location>
</feature>
<feature type="repeat" description="WD" evidence="3">
    <location>
        <begin position="975"/>
        <end position="1016"/>
    </location>
</feature>
<dbReference type="PRINTS" id="PR00320">
    <property type="entry name" value="GPROTEINBRPT"/>
</dbReference>
<name>A0A6M8BDI1_9CYAN</name>
<evidence type="ECO:0000313" key="5">
    <source>
        <dbReference type="EMBL" id="QKD82330.1"/>
    </source>
</evidence>
<keyword evidence="1 3" id="KW-0853">WD repeat</keyword>
<evidence type="ECO:0000259" key="4">
    <source>
        <dbReference type="PROSITE" id="PS50837"/>
    </source>
</evidence>
<feature type="repeat" description="WD" evidence="3">
    <location>
        <begin position="849"/>
        <end position="883"/>
    </location>
</feature>
<evidence type="ECO:0000256" key="2">
    <source>
        <dbReference type="ARBA" id="ARBA00022737"/>
    </source>
</evidence>
<dbReference type="PANTHER" id="PTHR22847">
    <property type="entry name" value="WD40 REPEAT PROTEIN"/>
    <property type="match status" value="1"/>
</dbReference>
<dbReference type="Gene3D" id="3.40.50.300">
    <property type="entry name" value="P-loop containing nucleotide triphosphate hydrolases"/>
    <property type="match status" value="1"/>
</dbReference>
<dbReference type="EMBL" id="CP053661">
    <property type="protein sequence ID" value="QKD82330.1"/>
    <property type="molecule type" value="Genomic_DNA"/>
</dbReference>
<evidence type="ECO:0000313" key="6">
    <source>
        <dbReference type="Proteomes" id="UP000505210"/>
    </source>
</evidence>
<dbReference type="InterPro" id="IPR019775">
    <property type="entry name" value="WD40_repeat_CS"/>
</dbReference>
<dbReference type="PANTHER" id="PTHR22847:SF637">
    <property type="entry name" value="WD REPEAT DOMAIN 5B"/>
    <property type="match status" value="1"/>
</dbReference>
<dbReference type="InterPro" id="IPR036322">
    <property type="entry name" value="WD40_repeat_dom_sf"/>
</dbReference>
<keyword evidence="2" id="KW-0677">Repeat</keyword>
<dbReference type="SUPFAM" id="SSF50978">
    <property type="entry name" value="WD40 repeat-like"/>
    <property type="match status" value="2"/>
</dbReference>
<feature type="repeat" description="WD" evidence="3">
    <location>
        <begin position="1101"/>
        <end position="1142"/>
    </location>
</feature>
<dbReference type="Gene3D" id="2.130.10.10">
    <property type="entry name" value="YVTN repeat-like/Quinoprotein amine dehydrogenase"/>
    <property type="match status" value="4"/>
</dbReference>
<dbReference type="PROSITE" id="PS00678">
    <property type="entry name" value="WD_REPEATS_1"/>
    <property type="match status" value="5"/>
</dbReference>
<evidence type="ECO:0000256" key="1">
    <source>
        <dbReference type="ARBA" id="ARBA00022574"/>
    </source>
</evidence>
<dbReference type="SUPFAM" id="SSF141571">
    <property type="entry name" value="Pentapeptide repeat-like"/>
    <property type="match status" value="1"/>
</dbReference>
<gene>
    <name evidence="5" type="ORF">HPC62_09160</name>
</gene>
<dbReference type="InterPro" id="IPR015943">
    <property type="entry name" value="WD40/YVTN_repeat-like_dom_sf"/>
</dbReference>
<feature type="repeat" description="WD" evidence="3">
    <location>
        <begin position="778"/>
        <end position="834"/>
    </location>
</feature>
<protein>
    <submittedName>
        <fullName evidence="5">AAA family ATPase</fullName>
    </submittedName>
</protein>
<organism evidence="5 6">
    <name type="scientific">Thermoleptolyngbya sichuanensis A183</name>
    <dbReference type="NCBI Taxonomy" id="2737172"/>
    <lineage>
        <taxon>Bacteria</taxon>
        <taxon>Bacillati</taxon>
        <taxon>Cyanobacteriota</taxon>
        <taxon>Cyanophyceae</taxon>
        <taxon>Oculatellales</taxon>
        <taxon>Oculatellaceae</taxon>
        <taxon>Thermoleptolyngbya</taxon>
        <taxon>Thermoleptolyngbya sichuanensis</taxon>
    </lineage>
</organism>
<dbReference type="Pfam" id="PF13191">
    <property type="entry name" value="AAA_16"/>
    <property type="match status" value="1"/>
</dbReference>
<reference evidence="5 6" key="1">
    <citation type="submission" date="2020-05" db="EMBL/GenBank/DDBJ databases">
        <title>Complete genome sequence of of a novel Thermoleptolyngbya strain isolated from hot springs of Ganzi, Sichuan China.</title>
        <authorList>
            <person name="Tang J."/>
            <person name="Daroch M."/>
            <person name="Li L."/>
            <person name="Waleron K."/>
            <person name="Waleron M."/>
            <person name="Waleron M."/>
        </authorList>
    </citation>
    <scope>NUCLEOTIDE SEQUENCE [LARGE SCALE GENOMIC DNA]</scope>
    <source>
        <strain evidence="5 6">PKUAC-SCTA183</strain>
    </source>
</reference>
<dbReference type="PROSITE" id="PS50082">
    <property type="entry name" value="WD_REPEATS_2"/>
    <property type="match status" value="14"/>
</dbReference>
<feature type="repeat" description="WD" evidence="3">
    <location>
        <begin position="695"/>
        <end position="735"/>
    </location>
</feature>
<feature type="repeat" description="WD" evidence="3">
    <location>
        <begin position="892"/>
        <end position="933"/>
    </location>
</feature>
<dbReference type="InterPro" id="IPR041664">
    <property type="entry name" value="AAA_16"/>
</dbReference>
<feature type="domain" description="NACHT" evidence="4">
    <location>
        <begin position="192"/>
        <end position="289"/>
    </location>
</feature>
<accession>A0A6M8BDI1</accession>
<proteinExistence type="predicted"/>
<dbReference type="InterPro" id="IPR020472">
    <property type="entry name" value="WD40_PAC1"/>
</dbReference>
<evidence type="ECO:0000256" key="3">
    <source>
        <dbReference type="PROSITE-ProRule" id="PRU00221"/>
    </source>
</evidence>
<feature type="repeat" description="WD" evidence="3">
    <location>
        <begin position="1059"/>
        <end position="1091"/>
    </location>
</feature>
<dbReference type="PROSITE" id="PS50837">
    <property type="entry name" value="NACHT"/>
    <property type="match status" value="1"/>
</dbReference>
<dbReference type="SUPFAM" id="SSF52540">
    <property type="entry name" value="P-loop containing nucleoside triphosphate hydrolases"/>
    <property type="match status" value="1"/>
</dbReference>
<dbReference type="RefSeq" id="WP_172355031.1">
    <property type="nucleotide sequence ID" value="NZ_CP053661.1"/>
</dbReference>
<dbReference type="Pfam" id="PF00805">
    <property type="entry name" value="Pentapeptide"/>
    <property type="match status" value="1"/>
</dbReference>
<dbReference type="InterPro" id="IPR007111">
    <property type="entry name" value="NACHT_NTPase"/>
</dbReference>
<sequence length="1324" mass="144893">MNSEEALAIVEFALRDNRLSKLQRAVFCQAWEEQSYLEIARRYGYELGYVKQTGSQLWQLLSDTFQEKVTKHNLQVVLKRQAPRVKATGSDPERLEPVALEPIISEPPAVLEQRAEPSANRETLLRNSALLLSAPVATLPETRVAIAPPVPAAASLPAPVADWGDAVDLPAFYGRDAELQQVADWILGDRCRLILILGMGGIGKTTLSVKLAKRLSERQTAEPGRCDAPFQFTLWRSLRNAPPVLELLADLIQVLSHRRDADLPDSLDGRIRRLLDYLRQHRCLIVLDNGETVMRQGDRGGGYLPGYEGYGQLLQALGEAEHQSTVLLTSREKPGNLAVREGSHLPIRSLRLSGLPPNIGQELFALKGEFSGTDAEWQTLVSHYAGNPLALQMVASVIQDLFDGQLTDFLDCLETGTSVFGDIRDLLAQQVNRLSLLEQQVMDWLAIARKPVTLSNLRSWLVPPVALGALLEAICSLERRCLIEKTAPRLTEKSQARFTLQPAVMEYVTEQLIERLQQEIGHVGAAQAECASGPSVISSNLLHTHAVLQPQAKDYIRETQTRMILAPLAKRLLENQTQTQLEERVRSHLQHLRCTSQARSGYTAGTLLNLLVQLGTDLTGWDFSELAVWNAYLRGVNLHRVNFTGANLVRSGFTETFSQILAIAFSPDGKLLATGDINHEIHLWQVSDGKQLLSLRVDEGWVWSVAFSPDGRTLASSANRSVHLWDLQTGACLKTLPGYSDRVFSVAFSPDGQYLATGSEDHWVRVWNVRSGTLLHSLAGHTHEVRSVAFSPAPLRQGPTAKCVSKSSAFLLASASYDGTVRLWNVSSGACLATLKHPDPPATGALPWVWSVAFSPDGHTLASGNDDGTVCLWTVESAGSSRAVIPTTHPPLQGSRQPVRAIAFSPDGRTLASGSDDGSLRLWDYRQGDCRRVLTGHRSWIAAIAFSPDSGILASGSEDQSVRLWDGRGLCLRTLQGYSNGVWSVAFSPDGRILASGSQDRTLRLWDRQSGQLLGSLQGHTRWIWSVAFHPKQPLLASGSEDHSIKVWNVQTQRLLQTLEGHRDAVISVLYSPTGETLLSGSLDGTIKLWDAPIGLCRRTLAVHEGGVWCLALSVDGRLLASGSQDQTLRLWHVENGSCLQTLTGHTSWIRAIALSPDGQLLASGSADGVIKLWRVQDGVCVATLKAHRGPVLAIAFHPSGNHFASCSTDTTLKLWDSGAATCLHTLHGHHRWVRFLAYSPDGNTLASCGQDETIRLWELGFEDQGCCGEGTSLSACPPASHLRQPEASWVLRVPRPYEGMAIAQVTGLTDAQRATLRMLGAVE</sequence>
<feature type="repeat" description="WD" evidence="3">
    <location>
        <begin position="1143"/>
        <end position="1184"/>
    </location>
</feature>
<feature type="repeat" description="WD" evidence="3">
    <location>
        <begin position="1185"/>
        <end position="1226"/>
    </location>
</feature>
<dbReference type="InterPro" id="IPR058651">
    <property type="entry name" value="HTH_VMAP-M9"/>
</dbReference>
<dbReference type="Proteomes" id="UP000505210">
    <property type="component" value="Chromosome"/>
</dbReference>
<dbReference type="InterPro" id="IPR027417">
    <property type="entry name" value="P-loop_NTPase"/>
</dbReference>
<dbReference type="PRINTS" id="PR00364">
    <property type="entry name" value="DISEASERSIST"/>
</dbReference>
<dbReference type="SMART" id="SM00320">
    <property type="entry name" value="WD40"/>
    <property type="match status" value="14"/>
</dbReference>
<dbReference type="Pfam" id="PF00400">
    <property type="entry name" value="WD40"/>
    <property type="match status" value="14"/>
</dbReference>
<dbReference type="CDD" id="cd00200">
    <property type="entry name" value="WD40"/>
    <property type="match status" value="2"/>
</dbReference>
<feature type="repeat" description="WD" evidence="3">
    <location>
        <begin position="934"/>
        <end position="966"/>
    </location>
</feature>
<dbReference type="PROSITE" id="PS50294">
    <property type="entry name" value="WD_REPEATS_REGION"/>
    <property type="match status" value="12"/>
</dbReference>
<feature type="repeat" description="WD" evidence="3">
    <location>
        <begin position="1017"/>
        <end position="1058"/>
    </location>
</feature>